<sequence length="350" mass="36833">MKTSFPVAALAAALLPCAAFAHDVSALDHAPIGVMGDHRHAAGELMFSYRLMHMEMSGVQVGTGDISADTVATTIPNRFSGMAGQPPTLRIVPKSMRMDMHMLGGMYGLSDRVTLMGMANYVTREMDLITYQGGMGTAVLGDFGTAPGGFGDTSLTALIGLGETVHLNAGISIPTGPITKSGDVLTPMGMRQEMRLPYPMQLGSGTWDLLPGITYTDRTGPFGWGGQVKGTLRLGENDENYHLGDTVTGTAWAAYALDPAVSVSLRAEGESVGRIEGIDPAIMGPVQTANPDFSGGERVTAFAGLNLVATHGPLAAWRLGLEAGMPVVQDLNGPQMPRDWSLTLGIQKGW</sequence>
<dbReference type="AlphaFoldDB" id="A0A219B1I9"/>
<keyword evidence="1" id="KW-0732">Signal</keyword>
<dbReference type="Proteomes" id="UP000198462">
    <property type="component" value="Unassembled WGS sequence"/>
</dbReference>
<organism evidence="2 3">
    <name type="scientific">Pacificimonas flava</name>
    <dbReference type="NCBI Taxonomy" id="1234595"/>
    <lineage>
        <taxon>Bacteria</taxon>
        <taxon>Pseudomonadati</taxon>
        <taxon>Pseudomonadota</taxon>
        <taxon>Alphaproteobacteria</taxon>
        <taxon>Sphingomonadales</taxon>
        <taxon>Sphingosinicellaceae</taxon>
        <taxon>Pacificimonas</taxon>
    </lineage>
</organism>
<dbReference type="EMBL" id="NFZT01000001">
    <property type="protein sequence ID" value="OWV32222.1"/>
    <property type="molecule type" value="Genomic_DNA"/>
</dbReference>
<protein>
    <submittedName>
        <fullName evidence="2">Alpha-amylase</fullName>
    </submittedName>
</protein>
<reference evidence="3" key="1">
    <citation type="submission" date="2017-05" db="EMBL/GenBank/DDBJ databases">
        <authorList>
            <person name="Lin X."/>
        </authorList>
    </citation>
    <scope>NUCLEOTIDE SEQUENCE [LARGE SCALE GENOMIC DNA]</scope>
    <source>
        <strain evidence="3">JLT2012</strain>
    </source>
</reference>
<dbReference type="RefSeq" id="WP_088711020.1">
    <property type="nucleotide sequence ID" value="NZ_NFZT01000001.1"/>
</dbReference>
<name>A0A219B1I9_9SPHN</name>
<gene>
    <name evidence="2" type="ORF">B5C34_01320</name>
</gene>
<feature type="chain" id="PRO_5012962505" evidence="1">
    <location>
        <begin position="22"/>
        <end position="350"/>
    </location>
</feature>
<evidence type="ECO:0000256" key="1">
    <source>
        <dbReference type="SAM" id="SignalP"/>
    </source>
</evidence>
<proteinExistence type="predicted"/>
<keyword evidence="3" id="KW-1185">Reference proteome</keyword>
<evidence type="ECO:0000313" key="2">
    <source>
        <dbReference type="EMBL" id="OWV32222.1"/>
    </source>
</evidence>
<accession>A0A219B1I9</accession>
<evidence type="ECO:0000313" key="3">
    <source>
        <dbReference type="Proteomes" id="UP000198462"/>
    </source>
</evidence>
<comment type="caution">
    <text evidence="2">The sequence shown here is derived from an EMBL/GenBank/DDBJ whole genome shotgun (WGS) entry which is preliminary data.</text>
</comment>
<dbReference type="OrthoDB" id="5450709at2"/>
<feature type="signal peptide" evidence="1">
    <location>
        <begin position="1"/>
        <end position="21"/>
    </location>
</feature>